<evidence type="ECO:0000256" key="2">
    <source>
        <dbReference type="ARBA" id="ARBA00022692"/>
    </source>
</evidence>
<proteinExistence type="predicted"/>
<evidence type="ECO:0000313" key="8">
    <source>
        <dbReference type="Proteomes" id="UP001266305"/>
    </source>
</evidence>
<dbReference type="Pfam" id="PF00083">
    <property type="entry name" value="Sugar_tr"/>
    <property type="match status" value="1"/>
</dbReference>
<dbReference type="Proteomes" id="UP001266305">
    <property type="component" value="Unassembled WGS sequence"/>
</dbReference>
<evidence type="ECO:0000313" key="7">
    <source>
        <dbReference type="EMBL" id="KAK2090122.1"/>
    </source>
</evidence>
<sequence length="145" mass="15723">MVLAGLAYCFRSWRLLQVTGTAPGFLLFFYIWVLPESARWLLTQGRMDEAKQLIQKAASVNRRKLSPELLSQDRPLRERPGSVQTPPAPEGDPDSLLCLVSAQGSGPCPRTSHRTAASLVCVSRGAACGCLAGMVSPWLGQCPLL</sequence>
<evidence type="ECO:0000256" key="6">
    <source>
        <dbReference type="SAM" id="Phobius"/>
    </source>
</evidence>
<keyword evidence="2 6" id="KW-0812">Transmembrane</keyword>
<protein>
    <submittedName>
        <fullName evidence="7">Uncharacterized protein</fullName>
    </submittedName>
</protein>
<comment type="caution">
    <text evidence="7">The sequence shown here is derived from an EMBL/GenBank/DDBJ whole genome shotgun (WGS) entry which is preliminary data.</text>
</comment>
<comment type="subcellular location">
    <subcellularLocation>
        <location evidence="1">Membrane</location>
        <topology evidence="1">Multi-pass membrane protein</topology>
    </subcellularLocation>
</comment>
<dbReference type="PANTHER" id="PTHR24064">
    <property type="entry name" value="SOLUTE CARRIER FAMILY 22 MEMBER"/>
    <property type="match status" value="1"/>
</dbReference>
<reference evidence="7 8" key="1">
    <citation type="submission" date="2023-05" db="EMBL/GenBank/DDBJ databases">
        <title>B98-5 Cell Line De Novo Hybrid Assembly: An Optical Mapping Approach.</title>
        <authorList>
            <person name="Kananen K."/>
            <person name="Auerbach J.A."/>
            <person name="Kautto E."/>
            <person name="Blachly J.S."/>
        </authorList>
    </citation>
    <scope>NUCLEOTIDE SEQUENCE [LARGE SCALE GENOMIC DNA]</scope>
    <source>
        <strain evidence="7">B95-8</strain>
        <tissue evidence="7">Cell line</tissue>
    </source>
</reference>
<keyword evidence="8" id="KW-1185">Reference proteome</keyword>
<name>A0ABQ9TZ88_SAGOE</name>
<accession>A0ABQ9TZ88</accession>
<evidence type="ECO:0000256" key="1">
    <source>
        <dbReference type="ARBA" id="ARBA00004141"/>
    </source>
</evidence>
<gene>
    <name evidence="7" type="ORF">P7K49_031378</name>
</gene>
<evidence type="ECO:0000256" key="3">
    <source>
        <dbReference type="ARBA" id="ARBA00022989"/>
    </source>
</evidence>
<evidence type="ECO:0000256" key="5">
    <source>
        <dbReference type="SAM" id="MobiDB-lite"/>
    </source>
</evidence>
<dbReference type="SUPFAM" id="SSF103473">
    <property type="entry name" value="MFS general substrate transporter"/>
    <property type="match status" value="1"/>
</dbReference>
<dbReference type="InterPro" id="IPR005828">
    <property type="entry name" value="MFS_sugar_transport-like"/>
</dbReference>
<evidence type="ECO:0000256" key="4">
    <source>
        <dbReference type="ARBA" id="ARBA00023136"/>
    </source>
</evidence>
<feature type="region of interest" description="Disordered" evidence="5">
    <location>
        <begin position="64"/>
        <end position="92"/>
    </location>
</feature>
<keyword evidence="3 6" id="KW-1133">Transmembrane helix</keyword>
<keyword evidence="4 6" id="KW-0472">Membrane</keyword>
<dbReference type="EMBL" id="JASSZA010000017">
    <property type="protein sequence ID" value="KAK2090122.1"/>
    <property type="molecule type" value="Genomic_DNA"/>
</dbReference>
<feature type="transmembrane region" description="Helical" evidence="6">
    <location>
        <begin position="15"/>
        <end position="34"/>
    </location>
</feature>
<organism evidence="7 8">
    <name type="scientific">Saguinus oedipus</name>
    <name type="common">Cotton-top tamarin</name>
    <name type="synonym">Oedipomidas oedipus</name>
    <dbReference type="NCBI Taxonomy" id="9490"/>
    <lineage>
        <taxon>Eukaryota</taxon>
        <taxon>Metazoa</taxon>
        <taxon>Chordata</taxon>
        <taxon>Craniata</taxon>
        <taxon>Vertebrata</taxon>
        <taxon>Euteleostomi</taxon>
        <taxon>Mammalia</taxon>
        <taxon>Eutheria</taxon>
        <taxon>Euarchontoglires</taxon>
        <taxon>Primates</taxon>
        <taxon>Haplorrhini</taxon>
        <taxon>Platyrrhini</taxon>
        <taxon>Cebidae</taxon>
        <taxon>Callitrichinae</taxon>
        <taxon>Saguinus</taxon>
    </lineage>
</organism>
<dbReference type="InterPro" id="IPR036259">
    <property type="entry name" value="MFS_trans_sf"/>
</dbReference>
<dbReference type="Gene3D" id="1.20.1250.20">
    <property type="entry name" value="MFS general substrate transporter like domains"/>
    <property type="match status" value="1"/>
</dbReference>